<reference evidence="4 5" key="1">
    <citation type="journal article" date="2015" name="Genome Announc.">
        <title>Expanding the biotechnology potential of lactobacilli through comparative genomics of 213 strains and associated genera.</title>
        <authorList>
            <person name="Sun Z."/>
            <person name="Harris H.M."/>
            <person name="McCann A."/>
            <person name="Guo C."/>
            <person name="Argimon S."/>
            <person name="Zhang W."/>
            <person name="Yang X."/>
            <person name="Jeffery I.B."/>
            <person name="Cooney J.C."/>
            <person name="Kagawa T.F."/>
            <person name="Liu W."/>
            <person name="Song Y."/>
            <person name="Salvetti E."/>
            <person name="Wrobel A."/>
            <person name="Rasinkangas P."/>
            <person name="Parkhill J."/>
            <person name="Rea M.C."/>
            <person name="O'Sullivan O."/>
            <person name="Ritari J."/>
            <person name="Douillard F.P."/>
            <person name="Paul Ross R."/>
            <person name="Yang R."/>
            <person name="Briner A.E."/>
            <person name="Felis G.E."/>
            <person name="de Vos W.M."/>
            <person name="Barrangou R."/>
            <person name="Klaenhammer T.R."/>
            <person name="Caufield P.W."/>
            <person name="Cui Y."/>
            <person name="Zhang H."/>
            <person name="O'Toole P.W."/>
        </authorList>
    </citation>
    <scope>NUCLEOTIDE SEQUENCE [LARGE SCALE GENOMIC DNA]</scope>
    <source>
        <strain evidence="4 5">DSM 22697</strain>
    </source>
</reference>
<dbReference type="AlphaFoldDB" id="A0A0R2F9B8"/>
<feature type="compositionally biased region" description="Low complexity" evidence="1">
    <location>
        <begin position="228"/>
        <end position="241"/>
    </location>
</feature>
<name>A0A0R2F9B8_9LACO</name>
<sequence length="241" mass="24187">MKKATWFLGTIGAALIASGAPMTIKAANIGPGESTTSNLTTAGKGFELTADGQTAEANSVAQFEITPGTLSLKAVPNLRFKPGKVADLIKADTPLALAGGDVASNNQGYDGNPEKLIQVIDYRGTNAGWTLTAKLGDFSGAATLKAASLTLTGAVAADNYAADLGEGNFATEASAILDPTNGYGAGATKATVNDAKLVLKKDSKAVAGDYQAQIVWTLAATPGATSPSDDGNSDSGSDTQG</sequence>
<dbReference type="Pfam" id="PF13731">
    <property type="entry name" value="WxL"/>
    <property type="match status" value="1"/>
</dbReference>
<proteinExistence type="predicted"/>
<evidence type="ECO:0000256" key="2">
    <source>
        <dbReference type="SAM" id="SignalP"/>
    </source>
</evidence>
<comment type="caution">
    <text evidence="4">The sequence shown here is derived from an EMBL/GenBank/DDBJ whole genome shotgun (WGS) entry which is preliminary data.</text>
</comment>
<gene>
    <name evidence="4" type="ORF">FC75_GL001669</name>
</gene>
<organism evidence="4 5">
    <name type="scientific">Lacticaseibacillus camelliae DSM 22697 = JCM 13995</name>
    <dbReference type="NCBI Taxonomy" id="1423730"/>
    <lineage>
        <taxon>Bacteria</taxon>
        <taxon>Bacillati</taxon>
        <taxon>Bacillota</taxon>
        <taxon>Bacilli</taxon>
        <taxon>Lactobacillales</taxon>
        <taxon>Lactobacillaceae</taxon>
        <taxon>Lacticaseibacillus</taxon>
    </lineage>
</organism>
<feature type="signal peptide" evidence="2">
    <location>
        <begin position="1"/>
        <end position="19"/>
    </location>
</feature>
<dbReference type="EMBL" id="AYZJ01000029">
    <property type="protein sequence ID" value="KRN23029.1"/>
    <property type="molecule type" value="Genomic_DNA"/>
</dbReference>
<keyword evidence="2" id="KW-0732">Signal</keyword>
<keyword evidence="5" id="KW-1185">Reference proteome</keyword>
<evidence type="ECO:0000313" key="5">
    <source>
        <dbReference type="Proteomes" id="UP000050865"/>
    </source>
</evidence>
<dbReference type="RefSeq" id="WP_056989445.1">
    <property type="nucleotide sequence ID" value="NZ_AYZJ01000029.1"/>
</dbReference>
<dbReference type="PATRIC" id="fig|1423730.4.peg.1746"/>
<feature type="region of interest" description="Disordered" evidence="1">
    <location>
        <begin position="221"/>
        <end position="241"/>
    </location>
</feature>
<feature type="chain" id="PRO_5039177278" description="WxL domain-containing protein" evidence="2">
    <location>
        <begin position="20"/>
        <end position="241"/>
    </location>
</feature>
<dbReference type="STRING" id="1423730.FC75_GL001669"/>
<evidence type="ECO:0000256" key="1">
    <source>
        <dbReference type="SAM" id="MobiDB-lite"/>
    </source>
</evidence>
<dbReference type="InterPro" id="IPR027994">
    <property type="entry name" value="WxL_dom"/>
</dbReference>
<accession>A0A0R2F9B8</accession>
<protein>
    <recommendedName>
        <fullName evidence="3">WxL domain-containing protein</fullName>
    </recommendedName>
</protein>
<evidence type="ECO:0000313" key="4">
    <source>
        <dbReference type="EMBL" id="KRN23029.1"/>
    </source>
</evidence>
<dbReference type="Proteomes" id="UP000050865">
    <property type="component" value="Unassembled WGS sequence"/>
</dbReference>
<feature type="domain" description="WxL" evidence="3">
    <location>
        <begin position="65"/>
        <end position="222"/>
    </location>
</feature>
<evidence type="ECO:0000259" key="3">
    <source>
        <dbReference type="Pfam" id="PF13731"/>
    </source>
</evidence>